<reference evidence="2 3" key="1">
    <citation type="journal article" date="2020" name="ISME J.">
        <title>Uncovering the hidden diversity of litter-decomposition mechanisms in mushroom-forming fungi.</title>
        <authorList>
            <person name="Floudas D."/>
            <person name="Bentzer J."/>
            <person name="Ahren D."/>
            <person name="Johansson T."/>
            <person name="Persson P."/>
            <person name="Tunlid A."/>
        </authorList>
    </citation>
    <scope>NUCLEOTIDE SEQUENCE [LARGE SCALE GENOMIC DNA]</scope>
    <source>
        <strain evidence="2 3">CBS 175.51</strain>
    </source>
</reference>
<feature type="region of interest" description="Disordered" evidence="1">
    <location>
        <begin position="165"/>
        <end position="253"/>
    </location>
</feature>
<evidence type="ECO:0000313" key="3">
    <source>
        <dbReference type="Proteomes" id="UP000541558"/>
    </source>
</evidence>
<dbReference type="OrthoDB" id="3052315at2759"/>
<feature type="compositionally biased region" description="Low complexity" evidence="1">
    <location>
        <begin position="336"/>
        <end position="346"/>
    </location>
</feature>
<evidence type="ECO:0000256" key="1">
    <source>
        <dbReference type="SAM" id="MobiDB-lite"/>
    </source>
</evidence>
<feature type="region of interest" description="Disordered" evidence="1">
    <location>
        <begin position="459"/>
        <end position="499"/>
    </location>
</feature>
<feature type="compositionally biased region" description="Basic and acidic residues" evidence="1">
    <location>
        <begin position="243"/>
        <end position="253"/>
    </location>
</feature>
<feature type="compositionally biased region" description="Basic residues" evidence="1">
    <location>
        <begin position="291"/>
        <end position="301"/>
    </location>
</feature>
<evidence type="ECO:0000313" key="2">
    <source>
        <dbReference type="EMBL" id="KAF5332758.1"/>
    </source>
</evidence>
<keyword evidence="3" id="KW-1185">Reference proteome</keyword>
<gene>
    <name evidence="2" type="ORF">D9611_005221</name>
</gene>
<name>A0A8H5FDR8_9AGAR</name>
<sequence>MQSEQASQGVLVHTAGFVLGSLGLLLSIVTSAVDVFLGHDTLVALTRTLAHPAASQTRQLELAPARRLRRVSSDTSLHTRRRGPALPVISVTCPQTAPVTAPAPGDSPDSTSISLTPPTPPLAGTGGGTGTGSPRRATVSFAPTPTQLRHPVDADAQWLALPPVHAPRSKRRHTLNRSTSSPQLSSFGAAGTFVRGESHAKTPHPAAALHTATPDAQQVGAEPRKARGKGKGSNKLSLRTSKGRPDSSEKGADQWESVYVNEHGSPNTATAPPITPIVVTGAESLAEAPPKPHRPTLRKAKTLGDLLRRVPNSPGPGLPDAQKIESTTKKAFAFASSTPSSSPSHTPRAKSPSSKCKVKHKQSMPALPSTTDKEPKFTLSIKSPRAPKANNIDNGGNNAESDANSNSNSNSNSSNLNAKLNARNASVGRKGTGERKRTQPYEAPYFWVPPDQVMAMNLRASESAGGDRERGRRPRTAEGFVKSAPASRVVSPERVRAGV</sequence>
<feature type="compositionally biased region" description="Low complexity" evidence="1">
    <location>
        <begin position="397"/>
        <end position="426"/>
    </location>
</feature>
<dbReference type="AlphaFoldDB" id="A0A8H5FDR8"/>
<feature type="region of interest" description="Disordered" evidence="1">
    <location>
        <begin position="280"/>
        <end position="444"/>
    </location>
</feature>
<accession>A0A8H5FDR8</accession>
<feature type="compositionally biased region" description="Low complexity" evidence="1">
    <location>
        <begin position="106"/>
        <end position="116"/>
    </location>
</feature>
<protein>
    <submittedName>
        <fullName evidence="2">Uncharacterized protein</fullName>
    </submittedName>
</protein>
<organism evidence="2 3">
    <name type="scientific">Ephemerocybe angulata</name>
    <dbReference type="NCBI Taxonomy" id="980116"/>
    <lineage>
        <taxon>Eukaryota</taxon>
        <taxon>Fungi</taxon>
        <taxon>Dikarya</taxon>
        <taxon>Basidiomycota</taxon>
        <taxon>Agaricomycotina</taxon>
        <taxon>Agaricomycetes</taxon>
        <taxon>Agaricomycetidae</taxon>
        <taxon>Agaricales</taxon>
        <taxon>Agaricineae</taxon>
        <taxon>Psathyrellaceae</taxon>
        <taxon>Ephemerocybe</taxon>
    </lineage>
</organism>
<feature type="region of interest" description="Disordered" evidence="1">
    <location>
        <begin position="93"/>
        <end position="139"/>
    </location>
</feature>
<dbReference type="Proteomes" id="UP000541558">
    <property type="component" value="Unassembled WGS sequence"/>
</dbReference>
<proteinExistence type="predicted"/>
<feature type="compositionally biased region" description="Low complexity" evidence="1">
    <location>
        <begin position="203"/>
        <end position="216"/>
    </location>
</feature>
<dbReference type="EMBL" id="JAACJK010000110">
    <property type="protein sequence ID" value="KAF5332758.1"/>
    <property type="molecule type" value="Genomic_DNA"/>
</dbReference>
<comment type="caution">
    <text evidence="2">The sequence shown here is derived from an EMBL/GenBank/DDBJ whole genome shotgun (WGS) entry which is preliminary data.</text>
</comment>
<feature type="compositionally biased region" description="Polar residues" evidence="1">
    <location>
        <begin position="176"/>
        <end position="186"/>
    </location>
</feature>